<feature type="domain" description="TauD/TfdA-like" evidence="4">
    <location>
        <begin position="20"/>
        <end position="311"/>
    </location>
</feature>
<keyword evidence="3" id="KW-0045">Antibiotic biosynthesis</keyword>
<dbReference type="InterPro" id="IPR042098">
    <property type="entry name" value="TauD-like_sf"/>
</dbReference>
<dbReference type="GO" id="GO:0017000">
    <property type="term" value="P:antibiotic biosynthetic process"/>
    <property type="evidence" value="ECO:0007669"/>
    <property type="project" value="UniProtKB-KW"/>
</dbReference>
<accession>A0A9W4TCX4</accession>
<dbReference type="EMBL" id="OX336425">
    <property type="protein sequence ID" value="CAI2765159.1"/>
    <property type="molecule type" value="Genomic_DNA"/>
</dbReference>
<dbReference type="PANTHER" id="PTHR10696:SF56">
    <property type="entry name" value="TAUD_TFDA-LIKE DOMAIN-CONTAINING PROTEIN"/>
    <property type="match status" value="1"/>
</dbReference>
<dbReference type="InterPro" id="IPR050411">
    <property type="entry name" value="AlphaKG_dependent_hydroxylases"/>
</dbReference>
<evidence type="ECO:0000256" key="3">
    <source>
        <dbReference type="ARBA" id="ARBA00023194"/>
    </source>
</evidence>
<comment type="cofactor">
    <cofactor evidence="1">
        <name>Fe(2+)</name>
        <dbReference type="ChEBI" id="CHEBI:29033"/>
    </cofactor>
</comment>
<dbReference type="RefSeq" id="WP_263361816.1">
    <property type="nucleotide sequence ID" value="NZ_OX336425.1"/>
</dbReference>
<keyword evidence="2" id="KW-0560">Oxidoreductase</keyword>
<proteinExistence type="predicted"/>
<dbReference type="GO" id="GO:0016706">
    <property type="term" value="F:2-oxoglutarate-dependent dioxygenase activity"/>
    <property type="evidence" value="ECO:0007669"/>
    <property type="project" value="UniProtKB-ARBA"/>
</dbReference>
<reference evidence="5" key="1">
    <citation type="submission" date="2022-09" db="EMBL/GenBank/DDBJ databases">
        <authorList>
            <person name="Duchaud E."/>
        </authorList>
    </citation>
    <scope>NUCLEOTIDE SEQUENCE</scope>
    <source>
        <strain evidence="5">TRV642</strain>
    </source>
</reference>
<evidence type="ECO:0000313" key="5">
    <source>
        <dbReference type="EMBL" id="CAI2765159.1"/>
    </source>
</evidence>
<dbReference type="Pfam" id="PF02668">
    <property type="entry name" value="TauD"/>
    <property type="match status" value="1"/>
</dbReference>
<evidence type="ECO:0000256" key="2">
    <source>
        <dbReference type="ARBA" id="ARBA00023002"/>
    </source>
</evidence>
<dbReference type="PANTHER" id="PTHR10696">
    <property type="entry name" value="GAMMA-BUTYROBETAINE HYDROXYLASE-RELATED"/>
    <property type="match status" value="1"/>
</dbReference>
<dbReference type="AlphaFoldDB" id="A0A9W4TCX4"/>
<dbReference type="InterPro" id="IPR003819">
    <property type="entry name" value="TauD/TfdA-like"/>
</dbReference>
<name>A0A9W4TCX4_9FLAO</name>
<dbReference type="Gene3D" id="3.60.130.10">
    <property type="entry name" value="Clavaminate synthase-like"/>
    <property type="match status" value="1"/>
</dbReference>
<dbReference type="Proteomes" id="UP001152749">
    <property type="component" value="Chromosome"/>
</dbReference>
<dbReference type="SUPFAM" id="SSF51197">
    <property type="entry name" value="Clavaminate synthase-like"/>
    <property type="match status" value="1"/>
</dbReference>
<evidence type="ECO:0000259" key="4">
    <source>
        <dbReference type="Pfam" id="PF02668"/>
    </source>
</evidence>
<dbReference type="KEGG" id="fcs:TRV642_0066"/>
<evidence type="ECO:0000313" key="6">
    <source>
        <dbReference type="Proteomes" id="UP001152749"/>
    </source>
</evidence>
<organism evidence="5 6">
    <name type="scientific">Flavobacterium collinsii</name>
    <dbReference type="NCBI Taxonomy" id="1114861"/>
    <lineage>
        <taxon>Bacteria</taxon>
        <taxon>Pseudomonadati</taxon>
        <taxon>Bacteroidota</taxon>
        <taxon>Flavobacteriia</taxon>
        <taxon>Flavobacteriales</taxon>
        <taxon>Flavobacteriaceae</taxon>
        <taxon>Flavobacterium</taxon>
    </lineage>
</organism>
<sequence>MLSEKEENMPFIWYKKEDDKRSLQEIIKEEMDVIIKFTHTNGAILFRGFDVDNEISLEECTSSFPGNGLDYVGGNSPRTKLHNKVYTSTEYPPNLFISLHNELSYASSWPKFIFFCCSVPSHTGGSTVIADSRKIYNDLSEELLNEFKTKGVRYIRNLNGGAGAGVSWQKTFETDNKYEVEEHCRLNQIDIKWRSNNSLQLIENRQAIVQHDVSSEWVWFNQADQFHPSTNPPQIYEALMDCYEDDVLSMPQYACFGDGSFIPLEYLDEIREVTRKHSVYFTWNKGDLLVLDNVLTAHGREPFQGERKILVSML</sequence>
<evidence type="ECO:0000256" key="1">
    <source>
        <dbReference type="ARBA" id="ARBA00001954"/>
    </source>
</evidence>
<gene>
    <name evidence="5" type="ORF">TRV642_0066</name>
</gene>
<protein>
    <submittedName>
        <fullName evidence="5">TauD domain-containing protein</fullName>
    </submittedName>
</protein>